<accession>W7XKY7</accession>
<dbReference type="InParanoid" id="W7XKY7"/>
<dbReference type="KEGG" id="tet:TTHERM_000804799"/>
<gene>
    <name evidence="3" type="ORF">TTHERM_000804799</name>
</gene>
<reference evidence="4" key="1">
    <citation type="journal article" date="2006" name="PLoS Biol.">
        <title>Macronuclear genome sequence of the ciliate Tetrahymena thermophila, a model eukaryote.</title>
        <authorList>
            <person name="Eisen J.A."/>
            <person name="Coyne R.S."/>
            <person name="Wu M."/>
            <person name="Wu D."/>
            <person name="Thiagarajan M."/>
            <person name="Wortman J.R."/>
            <person name="Badger J.H."/>
            <person name="Ren Q."/>
            <person name="Amedeo P."/>
            <person name="Jones K.M."/>
            <person name="Tallon L.J."/>
            <person name="Delcher A.L."/>
            <person name="Salzberg S.L."/>
            <person name="Silva J.C."/>
            <person name="Haas B.J."/>
            <person name="Majoros W.H."/>
            <person name="Farzad M."/>
            <person name="Carlton J.M."/>
            <person name="Smith R.K. Jr."/>
            <person name="Garg J."/>
            <person name="Pearlman R.E."/>
            <person name="Karrer K.M."/>
            <person name="Sun L."/>
            <person name="Manning G."/>
            <person name="Elde N.C."/>
            <person name="Turkewitz A.P."/>
            <person name="Asai D.J."/>
            <person name="Wilkes D.E."/>
            <person name="Wang Y."/>
            <person name="Cai H."/>
            <person name="Collins K."/>
            <person name="Stewart B.A."/>
            <person name="Lee S.R."/>
            <person name="Wilamowska K."/>
            <person name="Weinberg Z."/>
            <person name="Ruzzo W.L."/>
            <person name="Wloga D."/>
            <person name="Gaertig J."/>
            <person name="Frankel J."/>
            <person name="Tsao C.-C."/>
            <person name="Gorovsky M.A."/>
            <person name="Keeling P.J."/>
            <person name="Waller R.F."/>
            <person name="Patron N.J."/>
            <person name="Cherry J.M."/>
            <person name="Stover N.A."/>
            <person name="Krieger C.J."/>
            <person name="del Toro C."/>
            <person name="Ryder H.F."/>
            <person name="Williamson S.C."/>
            <person name="Barbeau R.A."/>
            <person name="Hamilton E.P."/>
            <person name="Orias E."/>
        </authorList>
    </citation>
    <scope>NUCLEOTIDE SEQUENCE [LARGE SCALE GENOMIC DNA]</scope>
    <source>
        <strain evidence="4">SB210</strain>
    </source>
</reference>
<keyword evidence="1" id="KW-0175">Coiled coil</keyword>
<feature type="region of interest" description="Disordered" evidence="2">
    <location>
        <begin position="114"/>
        <end position="134"/>
    </location>
</feature>
<feature type="compositionally biased region" description="Polar residues" evidence="2">
    <location>
        <begin position="499"/>
        <end position="508"/>
    </location>
</feature>
<evidence type="ECO:0000313" key="4">
    <source>
        <dbReference type="Proteomes" id="UP000009168"/>
    </source>
</evidence>
<feature type="compositionally biased region" description="Polar residues" evidence="2">
    <location>
        <begin position="58"/>
        <end position="71"/>
    </location>
</feature>
<dbReference type="Proteomes" id="UP000009168">
    <property type="component" value="Unassembled WGS sequence"/>
</dbReference>
<dbReference type="GeneID" id="24440746"/>
<evidence type="ECO:0000313" key="3">
    <source>
        <dbReference type="EMBL" id="EWS75359.1"/>
    </source>
</evidence>
<name>W7XKY7_TETTS</name>
<feature type="region of interest" description="Disordered" evidence="2">
    <location>
        <begin position="37"/>
        <end position="95"/>
    </location>
</feature>
<evidence type="ECO:0000256" key="2">
    <source>
        <dbReference type="SAM" id="MobiDB-lite"/>
    </source>
</evidence>
<dbReference type="AlphaFoldDB" id="W7XKY7"/>
<organism evidence="3 4">
    <name type="scientific">Tetrahymena thermophila (strain SB210)</name>
    <dbReference type="NCBI Taxonomy" id="312017"/>
    <lineage>
        <taxon>Eukaryota</taxon>
        <taxon>Sar</taxon>
        <taxon>Alveolata</taxon>
        <taxon>Ciliophora</taxon>
        <taxon>Intramacronucleata</taxon>
        <taxon>Oligohymenophorea</taxon>
        <taxon>Hymenostomatida</taxon>
        <taxon>Tetrahymenina</taxon>
        <taxon>Tetrahymenidae</taxon>
        <taxon>Tetrahymena</taxon>
    </lineage>
</organism>
<sequence>MQSLESRARNLLRQFSNSSSNSSSLSVDRYDRVNQFISQSSNNASERSHSRKNKENRQMNGQVYRQQPQSRSKGRNKILASNSNNNSTINQSRIQRECSLSKSKKNLQTMKKGSILQNKDSSPSDRIVTKNRSASRGRITSIQKLYREKVDLKTKIMDMEEQIEIQKKKIKLMKELVKEEQKDKKSLSKQIRKQEEIEGILEQLHNKIKNYQENEIKLMQELNEQQKIARESLQKLYNFQEEAIHDKEAQIQLKSLQEKYNFIEQENRLLNEKNQQLSAQIMTSSQSNSEIFFQNEQLKKNLEELKSILKEKGDLAELEISSLRKNIEKLKKTNEYLQNSNNRDYSMSSQERDQFILEIESLRSELEEKDRIIIQKENTFREQLTKINTKVVDWQNDLSKLKDLESENIYLKNKLNIYKDKLYEKQNKYKLLKQQWNEIYTDLISQIQELKDEMELIKSENKNFLSNYSAFDSKKNSSYNNVKQNNNNNSYYTTYENSQGYQNNNNIF</sequence>
<proteinExistence type="predicted"/>
<keyword evidence="4" id="KW-1185">Reference proteome</keyword>
<protein>
    <submittedName>
        <fullName evidence="3">Intracellular protein transporter USO, putative</fullName>
    </submittedName>
</protein>
<feature type="region of interest" description="Disordered" evidence="2">
    <location>
        <begin position="477"/>
        <end position="508"/>
    </location>
</feature>
<evidence type="ECO:0000256" key="1">
    <source>
        <dbReference type="SAM" id="Coils"/>
    </source>
</evidence>
<dbReference type="OrthoDB" id="306121at2759"/>
<feature type="compositionally biased region" description="Low complexity" evidence="2">
    <location>
        <begin position="477"/>
        <end position="498"/>
    </location>
</feature>
<dbReference type="EMBL" id="GG662763">
    <property type="protein sequence ID" value="EWS75359.1"/>
    <property type="molecule type" value="Genomic_DNA"/>
</dbReference>
<feature type="coiled-coil region" evidence="1">
    <location>
        <begin position="142"/>
        <end position="467"/>
    </location>
</feature>
<dbReference type="RefSeq" id="XP_012652119.1">
    <property type="nucleotide sequence ID" value="XM_012796665.1"/>
</dbReference>